<dbReference type="Proteomes" id="UP001157502">
    <property type="component" value="Chromosome 2"/>
</dbReference>
<sequence>MEEKEALEFYCRRRVTQIKDPLHFDIGGTRRETCRGIERDQPTGVEGESGLHSEAFCKRMIKQVYRKQNPETTKKMDRWRKDQSTPGERQMQKKEKGPRKACEAVEPTGSWERSPSHPVHPQLIATLKLKSFTNEMTQAVNTELHDPTVCQECLQQQAALSLNAFIRRKTTHLDATTLDERLLTHLCNRDAVCLLGELLGGFEPIMDLHKIIQDTLQEFIQTYIPEADLSSLDDVLLSYITGVLEDLGSQDSVEENFDVEVFAEMLEAYIPGFAEIDSVTVCDMMFSLASKLAAARISEKSVPKARVEIPLTHSATSAGPSERDTCCPTSQSEGATAKVPLSEWEAQESLLLEMFPKCSLSEARSALSIAKGDMEEAVRLIIEGDVQLSPSPFNVNHGKVVSPQAEQKMKESILEKYMLVDREEDKKTHRPVAPKEAPKKLVRYHSNQVVTTRGERYQMVKKEENEEMKKTYVSIKPARKYRFH</sequence>
<evidence type="ECO:0000313" key="1">
    <source>
        <dbReference type="EMBL" id="KAJ8014972.1"/>
    </source>
</evidence>
<evidence type="ECO:0000313" key="2">
    <source>
        <dbReference type="Proteomes" id="UP001157502"/>
    </source>
</evidence>
<dbReference type="EMBL" id="CM055729">
    <property type="protein sequence ID" value="KAJ8014972.1"/>
    <property type="molecule type" value="Genomic_DNA"/>
</dbReference>
<organism evidence="1 2">
    <name type="scientific">Dallia pectoralis</name>
    <name type="common">Alaska blackfish</name>
    <dbReference type="NCBI Taxonomy" id="75939"/>
    <lineage>
        <taxon>Eukaryota</taxon>
        <taxon>Metazoa</taxon>
        <taxon>Chordata</taxon>
        <taxon>Craniata</taxon>
        <taxon>Vertebrata</taxon>
        <taxon>Euteleostomi</taxon>
        <taxon>Actinopterygii</taxon>
        <taxon>Neopterygii</taxon>
        <taxon>Teleostei</taxon>
        <taxon>Protacanthopterygii</taxon>
        <taxon>Esociformes</taxon>
        <taxon>Umbridae</taxon>
        <taxon>Dallia</taxon>
    </lineage>
</organism>
<comment type="caution">
    <text evidence="1">The sequence shown here is derived from an EMBL/GenBank/DDBJ whole genome shotgun (WGS) entry which is preliminary data.</text>
</comment>
<keyword evidence="2" id="KW-1185">Reference proteome</keyword>
<accession>A0ACC2HG69</accession>
<name>A0ACC2HG69_DALPE</name>
<proteinExistence type="predicted"/>
<gene>
    <name evidence="1" type="ORF">DPEC_G00021320</name>
</gene>
<protein>
    <submittedName>
        <fullName evidence="1">Uncharacterized protein</fullName>
    </submittedName>
</protein>
<reference evidence="1" key="1">
    <citation type="submission" date="2021-05" db="EMBL/GenBank/DDBJ databases">
        <authorList>
            <person name="Pan Q."/>
            <person name="Jouanno E."/>
            <person name="Zahm M."/>
            <person name="Klopp C."/>
            <person name="Cabau C."/>
            <person name="Louis A."/>
            <person name="Berthelot C."/>
            <person name="Parey E."/>
            <person name="Roest Crollius H."/>
            <person name="Montfort J."/>
            <person name="Robinson-Rechavi M."/>
            <person name="Bouchez O."/>
            <person name="Lampietro C."/>
            <person name="Lopez Roques C."/>
            <person name="Donnadieu C."/>
            <person name="Postlethwait J."/>
            <person name="Bobe J."/>
            <person name="Dillon D."/>
            <person name="Chandos A."/>
            <person name="von Hippel F."/>
            <person name="Guiguen Y."/>
        </authorList>
    </citation>
    <scope>NUCLEOTIDE SEQUENCE</scope>
    <source>
        <strain evidence="1">YG-Jan2019</strain>
    </source>
</reference>